<accession>A0A1S3XDN2</accession>
<dbReference type="KEGG" id="nta:107764042"/>
<reference evidence="1" key="1">
    <citation type="submission" date="2025-08" db="UniProtKB">
        <authorList>
            <consortium name="RefSeq"/>
        </authorList>
    </citation>
    <scope>IDENTIFICATION</scope>
</reference>
<dbReference type="AlphaFoldDB" id="A0A1S3XDN2"/>
<protein>
    <submittedName>
        <fullName evidence="1">Uncharacterized protein</fullName>
    </submittedName>
</protein>
<dbReference type="OrthoDB" id="2919534at2759"/>
<organism evidence="1">
    <name type="scientific">Nicotiana tabacum</name>
    <name type="common">Common tobacco</name>
    <dbReference type="NCBI Taxonomy" id="4097"/>
    <lineage>
        <taxon>Eukaryota</taxon>
        <taxon>Viridiplantae</taxon>
        <taxon>Streptophyta</taxon>
        <taxon>Embryophyta</taxon>
        <taxon>Tracheophyta</taxon>
        <taxon>Spermatophyta</taxon>
        <taxon>Magnoliopsida</taxon>
        <taxon>eudicotyledons</taxon>
        <taxon>Gunneridae</taxon>
        <taxon>Pentapetalae</taxon>
        <taxon>asterids</taxon>
        <taxon>lamiids</taxon>
        <taxon>Solanales</taxon>
        <taxon>Solanaceae</taxon>
        <taxon>Nicotianoideae</taxon>
        <taxon>Nicotianeae</taxon>
        <taxon>Nicotiana</taxon>
    </lineage>
</organism>
<dbReference type="RefSeq" id="XP_016438056.1">
    <property type="nucleotide sequence ID" value="XM_016582570.1"/>
</dbReference>
<dbReference type="PANTHER" id="PTHR33240">
    <property type="entry name" value="OS08G0508500 PROTEIN"/>
    <property type="match status" value="1"/>
</dbReference>
<proteinExistence type="predicted"/>
<sequence length="197" mass="22406">MIKRTKVSITREKHTPDYVPEGAISFSDEDAEGIVQPHNDALVIYVLFNKSQVKHVLIDPGISANIIRSRVVEQLGLHDQIVPAVWILNGFNMACQTTKGKITLSVNIARTTQEMKFYLIEGHMRYNALSRRPWVHNMRAGPSTLHQAPKFPTPGRVKMIYRKQPPVREMFVVDEVISVPAVLTLRSKEPTKKEKIK</sequence>
<dbReference type="CDD" id="cd00303">
    <property type="entry name" value="retropepsin_like"/>
    <property type="match status" value="1"/>
</dbReference>
<gene>
    <name evidence="1" type="primary">LOC107764042</name>
</gene>
<name>A0A1S3XDN2_TOBAC</name>
<dbReference type="PANTHER" id="PTHR33240:SF8">
    <property type="entry name" value="OS03G0439900 PROTEIN"/>
    <property type="match status" value="1"/>
</dbReference>
<dbReference type="PaxDb" id="4097-A0A1S3XDN2"/>
<evidence type="ECO:0000313" key="1">
    <source>
        <dbReference type="RefSeq" id="XP_016438056.1"/>
    </source>
</evidence>
<dbReference type="Gene3D" id="2.40.70.10">
    <property type="entry name" value="Acid Proteases"/>
    <property type="match status" value="1"/>
</dbReference>
<dbReference type="InterPro" id="IPR021109">
    <property type="entry name" value="Peptidase_aspartic_dom_sf"/>
</dbReference>